<gene>
    <name evidence="1" type="ORF">HGA05_03550</name>
</gene>
<accession>A0A846WIE1</accession>
<protein>
    <submittedName>
        <fullName evidence="1">Uncharacterized protein</fullName>
    </submittedName>
</protein>
<dbReference type="RefSeq" id="WP_155828416.1">
    <property type="nucleotide sequence ID" value="NZ_CP073075.1"/>
</dbReference>
<organism evidence="1 2">
    <name type="scientific">Gordonia polyisoprenivorans</name>
    <dbReference type="NCBI Taxonomy" id="84595"/>
    <lineage>
        <taxon>Bacteria</taxon>
        <taxon>Bacillati</taxon>
        <taxon>Actinomycetota</taxon>
        <taxon>Actinomycetes</taxon>
        <taxon>Mycobacteriales</taxon>
        <taxon>Gordoniaceae</taxon>
        <taxon>Gordonia</taxon>
    </lineage>
</organism>
<dbReference type="GeneID" id="90162236"/>
<comment type="caution">
    <text evidence="1">The sequence shown here is derived from an EMBL/GenBank/DDBJ whole genome shotgun (WGS) entry which is preliminary data.</text>
</comment>
<dbReference type="Proteomes" id="UP000563898">
    <property type="component" value="Unassembled WGS sequence"/>
</dbReference>
<reference evidence="1 2" key="1">
    <citation type="submission" date="2020-04" db="EMBL/GenBank/DDBJ databases">
        <title>MicrobeNet Type strains.</title>
        <authorList>
            <person name="Nicholson A.C."/>
        </authorList>
    </citation>
    <scope>NUCLEOTIDE SEQUENCE [LARGE SCALE GENOMIC DNA]</scope>
    <source>
        <strain evidence="1 2">ATCC BAA-14</strain>
    </source>
</reference>
<sequence length="53" mass="5311">MRKHIRRPVFRRLSIGVVGVGIVTAAASGGVATAAPPAPAPVTAPITAPVVQK</sequence>
<evidence type="ECO:0000313" key="1">
    <source>
        <dbReference type="EMBL" id="NKY00640.1"/>
    </source>
</evidence>
<name>A0A846WIE1_9ACTN</name>
<dbReference type="EMBL" id="JAAXPC010000002">
    <property type="protein sequence ID" value="NKY00640.1"/>
    <property type="molecule type" value="Genomic_DNA"/>
</dbReference>
<evidence type="ECO:0000313" key="2">
    <source>
        <dbReference type="Proteomes" id="UP000563898"/>
    </source>
</evidence>
<dbReference type="AlphaFoldDB" id="A0A846WIE1"/>
<proteinExistence type="predicted"/>